<name>A0A9Q3KHQ4_9BASI</name>
<dbReference type="AlphaFoldDB" id="A0A9Q3KHQ4"/>
<reference evidence="2" key="1">
    <citation type="submission" date="2021-03" db="EMBL/GenBank/DDBJ databases">
        <title>Draft genome sequence of rust myrtle Austropuccinia psidii MF-1, a brazilian biotype.</title>
        <authorList>
            <person name="Quecine M.C."/>
            <person name="Pachon D.M.R."/>
            <person name="Bonatelli M.L."/>
            <person name="Correr F.H."/>
            <person name="Franceschini L.M."/>
            <person name="Leite T.F."/>
            <person name="Margarido G.R.A."/>
            <person name="Almeida C.A."/>
            <person name="Ferrarezi J.A."/>
            <person name="Labate C.A."/>
        </authorList>
    </citation>
    <scope>NUCLEOTIDE SEQUENCE</scope>
    <source>
        <strain evidence="2">MF-1</strain>
    </source>
</reference>
<feature type="non-terminal residue" evidence="2">
    <location>
        <position position="1"/>
    </location>
</feature>
<evidence type="ECO:0000256" key="1">
    <source>
        <dbReference type="SAM" id="MobiDB-lite"/>
    </source>
</evidence>
<keyword evidence="3" id="KW-1185">Reference proteome</keyword>
<accession>A0A9Q3KHQ4</accession>
<feature type="compositionally biased region" description="Basic residues" evidence="1">
    <location>
        <begin position="39"/>
        <end position="49"/>
    </location>
</feature>
<protein>
    <submittedName>
        <fullName evidence="2">Uncharacterized protein</fullName>
    </submittedName>
</protein>
<feature type="compositionally biased region" description="Basic residues" evidence="1">
    <location>
        <begin position="1"/>
        <end position="29"/>
    </location>
</feature>
<dbReference type="Proteomes" id="UP000765509">
    <property type="component" value="Unassembled WGS sequence"/>
</dbReference>
<proteinExistence type="predicted"/>
<feature type="region of interest" description="Disordered" evidence="1">
    <location>
        <begin position="1"/>
        <end position="92"/>
    </location>
</feature>
<organism evidence="2 3">
    <name type="scientific">Austropuccinia psidii MF-1</name>
    <dbReference type="NCBI Taxonomy" id="1389203"/>
    <lineage>
        <taxon>Eukaryota</taxon>
        <taxon>Fungi</taxon>
        <taxon>Dikarya</taxon>
        <taxon>Basidiomycota</taxon>
        <taxon>Pucciniomycotina</taxon>
        <taxon>Pucciniomycetes</taxon>
        <taxon>Pucciniales</taxon>
        <taxon>Sphaerophragmiaceae</taxon>
        <taxon>Austropuccinia</taxon>
    </lineage>
</organism>
<comment type="caution">
    <text evidence="2">The sequence shown here is derived from an EMBL/GenBank/DDBJ whole genome shotgun (WGS) entry which is preliminary data.</text>
</comment>
<evidence type="ECO:0000313" key="2">
    <source>
        <dbReference type="EMBL" id="MBW0581818.1"/>
    </source>
</evidence>
<gene>
    <name evidence="2" type="ORF">O181_121533</name>
</gene>
<sequence length="107" mass="12347">IRRRSWPKARKTAKWKLPKHPPAKIRLNKCQKSPSKPQRPIRRASKRQRERQSPIEQALPAELQNPKERKDSHGQCVQHGQNSGGIHKQGGGKIELIFPKEIDLVEL</sequence>
<dbReference type="EMBL" id="AVOT02110943">
    <property type="protein sequence ID" value="MBW0581818.1"/>
    <property type="molecule type" value="Genomic_DNA"/>
</dbReference>
<feature type="non-terminal residue" evidence="2">
    <location>
        <position position="107"/>
    </location>
</feature>
<evidence type="ECO:0000313" key="3">
    <source>
        <dbReference type="Proteomes" id="UP000765509"/>
    </source>
</evidence>